<gene>
    <name evidence="1" type="ORF">AVEN_73479_1</name>
</gene>
<accession>A0A4Y2L339</accession>
<reference evidence="1 2" key="1">
    <citation type="journal article" date="2019" name="Sci. Rep.">
        <title>Orb-weaving spider Araneus ventricosus genome elucidates the spidroin gene catalogue.</title>
        <authorList>
            <person name="Kono N."/>
            <person name="Nakamura H."/>
            <person name="Ohtoshi R."/>
            <person name="Moran D.A.P."/>
            <person name="Shinohara A."/>
            <person name="Yoshida Y."/>
            <person name="Fujiwara M."/>
            <person name="Mori M."/>
            <person name="Tomita M."/>
            <person name="Arakawa K."/>
        </authorList>
    </citation>
    <scope>NUCLEOTIDE SEQUENCE [LARGE SCALE GENOMIC DNA]</scope>
</reference>
<proteinExistence type="predicted"/>
<dbReference type="Proteomes" id="UP000499080">
    <property type="component" value="Unassembled WGS sequence"/>
</dbReference>
<feature type="non-terminal residue" evidence="1">
    <location>
        <position position="1"/>
    </location>
</feature>
<name>A0A4Y2L339_ARAVE</name>
<evidence type="ECO:0000313" key="1">
    <source>
        <dbReference type="EMBL" id="GBN08680.1"/>
    </source>
</evidence>
<dbReference type="EMBL" id="BGPR01005284">
    <property type="protein sequence ID" value="GBN08680.1"/>
    <property type="molecule type" value="Genomic_DNA"/>
</dbReference>
<organism evidence="1 2">
    <name type="scientific">Araneus ventricosus</name>
    <name type="common">Orbweaver spider</name>
    <name type="synonym">Epeira ventricosa</name>
    <dbReference type="NCBI Taxonomy" id="182803"/>
    <lineage>
        <taxon>Eukaryota</taxon>
        <taxon>Metazoa</taxon>
        <taxon>Ecdysozoa</taxon>
        <taxon>Arthropoda</taxon>
        <taxon>Chelicerata</taxon>
        <taxon>Arachnida</taxon>
        <taxon>Araneae</taxon>
        <taxon>Araneomorphae</taxon>
        <taxon>Entelegynae</taxon>
        <taxon>Araneoidea</taxon>
        <taxon>Araneidae</taxon>
        <taxon>Araneus</taxon>
    </lineage>
</organism>
<dbReference type="AlphaFoldDB" id="A0A4Y2L339"/>
<sequence length="72" mass="7921">NSVPIVSGMEFLSEARLIARHGNFENGCCSKNLGWFERSGGMLVKAGLDAGNIDGLRPQYRCYGLLYFVYAS</sequence>
<keyword evidence="2" id="KW-1185">Reference proteome</keyword>
<comment type="caution">
    <text evidence="1">The sequence shown here is derived from an EMBL/GenBank/DDBJ whole genome shotgun (WGS) entry which is preliminary data.</text>
</comment>
<protein>
    <submittedName>
        <fullName evidence="1">Uncharacterized protein</fullName>
    </submittedName>
</protein>
<evidence type="ECO:0000313" key="2">
    <source>
        <dbReference type="Proteomes" id="UP000499080"/>
    </source>
</evidence>